<feature type="compositionally biased region" description="Basic and acidic residues" evidence="1">
    <location>
        <begin position="14"/>
        <end position="27"/>
    </location>
</feature>
<evidence type="ECO:0000256" key="1">
    <source>
        <dbReference type="SAM" id="MobiDB-lite"/>
    </source>
</evidence>
<dbReference type="Proteomes" id="UP001597461">
    <property type="component" value="Unassembled WGS sequence"/>
</dbReference>
<reference evidence="3" key="1">
    <citation type="journal article" date="2019" name="Int. J. Syst. Evol. Microbiol.">
        <title>The Global Catalogue of Microorganisms (GCM) 10K type strain sequencing project: providing services to taxonomists for standard genome sequencing and annotation.</title>
        <authorList>
            <consortium name="The Broad Institute Genomics Platform"/>
            <consortium name="The Broad Institute Genome Sequencing Center for Infectious Disease"/>
            <person name="Wu L."/>
            <person name="Ma J."/>
        </authorList>
    </citation>
    <scope>NUCLEOTIDE SEQUENCE [LARGE SCALE GENOMIC DNA]</scope>
    <source>
        <strain evidence="3">KCTC 42866</strain>
    </source>
</reference>
<sequence>MNEDENQQGKLPVKGHDFARHEEEGQKKKSALKSEAASQKDGDFSELEKSRMENPPDHREENGSDKDDVNSDTRINQSKGIK</sequence>
<feature type="region of interest" description="Disordered" evidence="1">
    <location>
        <begin position="1"/>
        <end position="82"/>
    </location>
</feature>
<protein>
    <submittedName>
        <fullName evidence="2">Uncharacterized protein</fullName>
    </submittedName>
</protein>
<evidence type="ECO:0000313" key="3">
    <source>
        <dbReference type="Proteomes" id="UP001597461"/>
    </source>
</evidence>
<dbReference type="EMBL" id="JBHULL010000010">
    <property type="protein sequence ID" value="MFD2583691.1"/>
    <property type="molecule type" value="Genomic_DNA"/>
</dbReference>
<keyword evidence="3" id="KW-1185">Reference proteome</keyword>
<gene>
    <name evidence="2" type="ORF">ACFSR6_14420</name>
</gene>
<proteinExistence type="predicted"/>
<comment type="caution">
    <text evidence="2">The sequence shown here is derived from an EMBL/GenBank/DDBJ whole genome shotgun (WGS) entry which is preliminary data.</text>
</comment>
<name>A0ABW5MLL8_9SPHI</name>
<organism evidence="2 3">
    <name type="scientific">Pedobacter vanadiisoli</name>
    <dbReference type="NCBI Taxonomy" id="1761975"/>
    <lineage>
        <taxon>Bacteria</taxon>
        <taxon>Pseudomonadati</taxon>
        <taxon>Bacteroidota</taxon>
        <taxon>Sphingobacteriia</taxon>
        <taxon>Sphingobacteriales</taxon>
        <taxon>Sphingobacteriaceae</taxon>
        <taxon>Pedobacter</taxon>
    </lineage>
</organism>
<dbReference type="RefSeq" id="WP_379080039.1">
    <property type="nucleotide sequence ID" value="NZ_JBHULL010000010.1"/>
</dbReference>
<feature type="compositionally biased region" description="Polar residues" evidence="1">
    <location>
        <begin position="72"/>
        <end position="82"/>
    </location>
</feature>
<accession>A0ABW5MLL8</accession>
<evidence type="ECO:0000313" key="2">
    <source>
        <dbReference type="EMBL" id="MFD2583691.1"/>
    </source>
</evidence>
<feature type="compositionally biased region" description="Basic and acidic residues" evidence="1">
    <location>
        <begin position="38"/>
        <end position="71"/>
    </location>
</feature>